<organism evidence="2 3">
    <name type="scientific">Pristionchus mayeri</name>
    <dbReference type="NCBI Taxonomy" id="1317129"/>
    <lineage>
        <taxon>Eukaryota</taxon>
        <taxon>Metazoa</taxon>
        <taxon>Ecdysozoa</taxon>
        <taxon>Nematoda</taxon>
        <taxon>Chromadorea</taxon>
        <taxon>Rhabditida</taxon>
        <taxon>Rhabditina</taxon>
        <taxon>Diplogasteromorpha</taxon>
        <taxon>Diplogasteroidea</taxon>
        <taxon>Neodiplogasteridae</taxon>
        <taxon>Pristionchus</taxon>
    </lineage>
</organism>
<sequence length="101" mass="11182">MSATSPTTTTRRCGTLPAQTAADSAHKRSRGSSSSRSFIISLRPFPNRYSSSALNYTKHPSGVSSSPTLSRGECCMRWMAWFSSLSMRDPPRESRLLSSRY</sequence>
<evidence type="ECO:0000313" key="3">
    <source>
        <dbReference type="Proteomes" id="UP001328107"/>
    </source>
</evidence>
<protein>
    <submittedName>
        <fullName evidence="2">Uncharacterized protein</fullName>
    </submittedName>
</protein>
<dbReference type="Proteomes" id="UP001328107">
    <property type="component" value="Unassembled WGS sequence"/>
</dbReference>
<accession>A0AAN4ZHI6</accession>
<feature type="compositionally biased region" description="Low complexity" evidence="1">
    <location>
        <begin position="1"/>
        <end position="18"/>
    </location>
</feature>
<evidence type="ECO:0000256" key="1">
    <source>
        <dbReference type="SAM" id="MobiDB-lite"/>
    </source>
</evidence>
<name>A0AAN4ZHI6_9BILA</name>
<feature type="region of interest" description="Disordered" evidence="1">
    <location>
        <begin position="1"/>
        <end position="35"/>
    </location>
</feature>
<reference evidence="3" key="1">
    <citation type="submission" date="2022-10" db="EMBL/GenBank/DDBJ databases">
        <title>Genome assembly of Pristionchus species.</title>
        <authorList>
            <person name="Yoshida K."/>
            <person name="Sommer R.J."/>
        </authorList>
    </citation>
    <scope>NUCLEOTIDE SEQUENCE [LARGE SCALE GENOMIC DNA]</scope>
    <source>
        <strain evidence="3">RS5460</strain>
    </source>
</reference>
<dbReference type="EMBL" id="BTRK01000002">
    <property type="protein sequence ID" value="GMR38533.1"/>
    <property type="molecule type" value="Genomic_DNA"/>
</dbReference>
<keyword evidence="3" id="KW-1185">Reference proteome</keyword>
<dbReference type="AlphaFoldDB" id="A0AAN4ZHI6"/>
<gene>
    <name evidence="2" type="ORF">PMAYCL1PPCAC_08728</name>
</gene>
<proteinExistence type="predicted"/>
<feature type="non-terminal residue" evidence="2">
    <location>
        <position position="101"/>
    </location>
</feature>
<comment type="caution">
    <text evidence="2">The sequence shown here is derived from an EMBL/GenBank/DDBJ whole genome shotgun (WGS) entry which is preliminary data.</text>
</comment>
<evidence type="ECO:0000313" key="2">
    <source>
        <dbReference type="EMBL" id="GMR38533.1"/>
    </source>
</evidence>